<evidence type="ECO:0000259" key="1">
    <source>
        <dbReference type="SMART" id="SM00422"/>
    </source>
</evidence>
<dbReference type="SMART" id="SM00422">
    <property type="entry name" value="HTH_MERR"/>
    <property type="match status" value="1"/>
</dbReference>
<evidence type="ECO:0000313" key="2">
    <source>
        <dbReference type="EMBL" id="AGL02306.1"/>
    </source>
</evidence>
<sequence>MKRYSIFELADEAQKHQINLGTSPVRTIRYYINKEILDKPNIVQMGKKRVSQFDDEHLYKLKIVDYYKKQGLTLEEIRKTLEEHIFWSDFGLEHIKNFMSDIYNPNLYSKTKPITREALAYFLLKLIKNKDLDKDEVIKILRKSVVDANGKSAAEIPLLDGGLSFGSKNSDTKSS</sequence>
<reference evidence="2 3" key="1">
    <citation type="submission" date="2012-01" db="EMBL/GenBank/DDBJ databases">
        <title>Complete sequence of Desulfotomaculum gibsoniae DSM 7213.</title>
        <authorList>
            <consortium name="US DOE Joint Genome Institute"/>
            <person name="Lucas S."/>
            <person name="Han J."/>
            <person name="Lapidus A."/>
            <person name="Cheng J.-F."/>
            <person name="Goodwin L."/>
            <person name="Pitluck S."/>
            <person name="Peters L."/>
            <person name="Ovchinnikova G."/>
            <person name="Teshima H."/>
            <person name="Detter J.C."/>
            <person name="Han C."/>
            <person name="Tapia R."/>
            <person name="Land M."/>
            <person name="Hauser L."/>
            <person name="Kyrpides N."/>
            <person name="Ivanova N."/>
            <person name="Pagani I."/>
            <person name="Parshina S."/>
            <person name="Plugge C."/>
            <person name="Muyzer G."/>
            <person name="Kuever J."/>
            <person name="Ivanova A."/>
            <person name="Nazina T."/>
            <person name="Klenk H.-P."/>
            <person name="Brambilla E."/>
            <person name="Spring S."/>
            <person name="Stams A.F."/>
            <person name="Woyke T."/>
        </authorList>
    </citation>
    <scope>NUCLEOTIDE SEQUENCE [LARGE SCALE GENOMIC DNA]</scope>
    <source>
        <strain evidence="2 3">DSM 7213</strain>
    </source>
</reference>
<proteinExistence type="predicted"/>
<dbReference type="GO" id="GO:0006355">
    <property type="term" value="P:regulation of DNA-templated transcription"/>
    <property type="evidence" value="ECO:0007669"/>
    <property type="project" value="InterPro"/>
</dbReference>
<organism evidence="2 3">
    <name type="scientific">Desulfoscipio gibsoniae DSM 7213</name>
    <dbReference type="NCBI Taxonomy" id="767817"/>
    <lineage>
        <taxon>Bacteria</taxon>
        <taxon>Bacillati</taxon>
        <taxon>Bacillota</taxon>
        <taxon>Clostridia</taxon>
        <taxon>Eubacteriales</taxon>
        <taxon>Desulfallaceae</taxon>
        <taxon>Desulfoscipio</taxon>
    </lineage>
</organism>
<dbReference type="InterPro" id="IPR009061">
    <property type="entry name" value="DNA-bd_dom_put_sf"/>
</dbReference>
<dbReference type="Pfam" id="PF13411">
    <property type="entry name" value="MerR_1"/>
    <property type="match status" value="1"/>
</dbReference>
<name>R4KRS5_9FIRM</name>
<accession>R4KRS5</accession>
<dbReference type="EMBL" id="CP003273">
    <property type="protein sequence ID" value="AGL02306.1"/>
    <property type="molecule type" value="Genomic_DNA"/>
</dbReference>
<dbReference type="AlphaFoldDB" id="R4KRS5"/>
<dbReference type="Proteomes" id="UP000013520">
    <property type="component" value="Chromosome"/>
</dbReference>
<dbReference type="GO" id="GO:0003677">
    <property type="term" value="F:DNA binding"/>
    <property type="evidence" value="ECO:0007669"/>
    <property type="project" value="InterPro"/>
</dbReference>
<keyword evidence="3" id="KW-1185">Reference proteome</keyword>
<dbReference type="CDD" id="cd00592">
    <property type="entry name" value="HTH_MerR-like"/>
    <property type="match status" value="1"/>
</dbReference>
<evidence type="ECO:0000313" key="3">
    <source>
        <dbReference type="Proteomes" id="UP000013520"/>
    </source>
</evidence>
<dbReference type="OrthoDB" id="9811174at2"/>
<dbReference type="Gene3D" id="1.10.1660.10">
    <property type="match status" value="1"/>
</dbReference>
<dbReference type="eggNOG" id="COG0789">
    <property type="taxonomic scope" value="Bacteria"/>
</dbReference>
<dbReference type="KEGG" id="dgi:Desgi_2908"/>
<feature type="domain" description="HTH merR-type" evidence="1">
    <location>
        <begin position="4"/>
        <end position="84"/>
    </location>
</feature>
<dbReference type="RefSeq" id="WP_006520843.1">
    <property type="nucleotide sequence ID" value="NC_021184.1"/>
</dbReference>
<dbReference type="HOGENOM" id="CLU_1530170_0_0_9"/>
<protein>
    <recommendedName>
        <fullName evidence="1">HTH merR-type domain-containing protein</fullName>
    </recommendedName>
</protein>
<dbReference type="InterPro" id="IPR000551">
    <property type="entry name" value="MerR-type_HTH_dom"/>
</dbReference>
<gene>
    <name evidence="2" type="ORF">Desgi_2908</name>
</gene>
<dbReference type="SUPFAM" id="SSF46955">
    <property type="entry name" value="Putative DNA-binding domain"/>
    <property type="match status" value="1"/>
</dbReference>
<dbReference type="STRING" id="767817.Desgi_2908"/>